<evidence type="ECO:0000256" key="8">
    <source>
        <dbReference type="PROSITE-ProRule" id="PRU10125"/>
    </source>
</evidence>
<feature type="active site" evidence="8">
    <location>
        <position position="106"/>
    </location>
</feature>
<evidence type="ECO:0000313" key="9">
    <source>
        <dbReference type="EMBL" id="KAB8033333.1"/>
    </source>
</evidence>
<keyword evidence="4" id="KW-0028">Amino-acid biosynthesis</keyword>
<dbReference type="EC" id="5.1.1.7" evidence="3"/>
<protein>
    <recommendedName>
        <fullName evidence="3">diaminopimelate epimerase</fullName>
        <ecNumber evidence="3">5.1.1.7</ecNumber>
    </recommendedName>
</protein>
<evidence type="ECO:0000256" key="7">
    <source>
        <dbReference type="ARBA" id="ARBA00051712"/>
    </source>
</evidence>
<evidence type="ECO:0000256" key="1">
    <source>
        <dbReference type="ARBA" id="ARBA00005196"/>
    </source>
</evidence>
<gene>
    <name evidence="9" type="ORF">GCL57_01140</name>
</gene>
<dbReference type="GO" id="GO:0005829">
    <property type="term" value="C:cytosol"/>
    <property type="evidence" value="ECO:0007669"/>
    <property type="project" value="TreeGrafter"/>
</dbReference>
<comment type="catalytic activity">
    <reaction evidence="7">
        <text>(2S,6S)-2,6-diaminopimelate = meso-2,6-diaminopimelate</text>
        <dbReference type="Rhea" id="RHEA:15393"/>
        <dbReference type="ChEBI" id="CHEBI:57609"/>
        <dbReference type="ChEBI" id="CHEBI:57791"/>
        <dbReference type="EC" id="5.1.1.7"/>
    </reaction>
</comment>
<dbReference type="EMBL" id="WFLN01000004">
    <property type="protein sequence ID" value="KAB8033333.1"/>
    <property type="molecule type" value="Genomic_DNA"/>
</dbReference>
<dbReference type="SUPFAM" id="SSF54506">
    <property type="entry name" value="Diaminopimelate epimerase-like"/>
    <property type="match status" value="2"/>
</dbReference>
<sequence>MPKIFDNIQFEKLHGASNDFIFLDFIQYSNLIKKINTQNKAPISYPQFFLKEFVINLCHRTRGVGADGIVFYKFVDPQIRSNKTNNQKLKVEILIVNSDGSFAATCGNALRCLGLMLMRSRVWDGLKELQIDRLSPKEFSIKKNDISNDEQFVCEINPFATLIFGQYVKDTEKELAVINVAMGIEKKVFLTPLVENSLIHFGKEVDFLTPVFVQLSNPHWVFISPLFKSFTKKQFEEFGLLAQIELKNKILGNSVPLANIGMLSVLDISQNSKEKIISKNENNWSLAVFERGAGFTECCGSGATAARVALEYSQLIPKEIEEVYFKMPGGKVSISNRIIQNQTQRVLSGDAQFVFQGSVSFTAFSK</sequence>
<dbReference type="PROSITE" id="PS01326">
    <property type="entry name" value="DAP_EPIMERASE"/>
    <property type="match status" value="1"/>
</dbReference>
<dbReference type="AlphaFoldDB" id="A0A833JFD1"/>
<evidence type="ECO:0000256" key="6">
    <source>
        <dbReference type="ARBA" id="ARBA00023235"/>
    </source>
</evidence>
<evidence type="ECO:0000256" key="3">
    <source>
        <dbReference type="ARBA" id="ARBA00013080"/>
    </source>
</evidence>
<reference evidence="9 10" key="1">
    <citation type="submission" date="2019-10" db="EMBL/GenBank/DDBJ databases">
        <title>New genus of Silvanigrellaceae.</title>
        <authorList>
            <person name="Pitt A."/>
            <person name="Hahn M.W."/>
        </authorList>
    </citation>
    <scope>NUCLEOTIDE SEQUENCE [LARGE SCALE GENOMIC DNA]</scope>
    <source>
        <strain evidence="9 10">33A1-SZDP</strain>
    </source>
</reference>
<dbReference type="PANTHER" id="PTHR31689">
    <property type="entry name" value="DIAMINOPIMELATE EPIMERASE, CHLOROPLASTIC"/>
    <property type="match status" value="1"/>
</dbReference>
<dbReference type="Proteomes" id="UP000442694">
    <property type="component" value="Unassembled WGS sequence"/>
</dbReference>
<dbReference type="RefSeq" id="WP_152211420.1">
    <property type="nucleotide sequence ID" value="NZ_WFLN01000004.1"/>
</dbReference>
<keyword evidence="10" id="KW-1185">Reference proteome</keyword>
<dbReference type="Gene3D" id="3.10.310.10">
    <property type="entry name" value="Diaminopimelate Epimerase, Chain A, domain 1"/>
    <property type="match status" value="2"/>
</dbReference>
<dbReference type="PANTHER" id="PTHR31689:SF0">
    <property type="entry name" value="DIAMINOPIMELATE EPIMERASE"/>
    <property type="match status" value="1"/>
</dbReference>
<keyword evidence="6" id="KW-0413">Isomerase</keyword>
<comment type="pathway">
    <text evidence="1">Amino-acid biosynthesis; L-lysine biosynthesis via DAP pathway; DL-2,6-diaminopimelate from LL-2,6-diaminopimelate: step 1/1.</text>
</comment>
<evidence type="ECO:0000256" key="4">
    <source>
        <dbReference type="ARBA" id="ARBA00022605"/>
    </source>
</evidence>
<dbReference type="GO" id="GO:0008837">
    <property type="term" value="F:diaminopimelate epimerase activity"/>
    <property type="evidence" value="ECO:0007669"/>
    <property type="project" value="UniProtKB-EC"/>
</dbReference>
<evidence type="ECO:0000313" key="10">
    <source>
        <dbReference type="Proteomes" id="UP000442694"/>
    </source>
</evidence>
<evidence type="ECO:0000256" key="2">
    <source>
        <dbReference type="ARBA" id="ARBA00010219"/>
    </source>
</evidence>
<name>A0A833JFD1_9BACT</name>
<comment type="caution">
    <text evidence="9">The sequence shown here is derived from an EMBL/GenBank/DDBJ whole genome shotgun (WGS) entry which is preliminary data.</text>
</comment>
<dbReference type="InterPro" id="IPR001653">
    <property type="entry name" value="DAP_epimerase_DapF"/>
</dbReference>
<proteinExistence type="inferred from homology"/>
<comment type="similarity">
    <text evidence="2">Belongs to the diaminopimelate epimerase family.</text>
</comment>
<organism evidence="9 10">
    <name type="scientific">Fluviispira multicolorata</name>
    <dbReference type="NCBI Taxonomy" id="2654512"/>
    <lineage>
        <taxon>Bacteria</taxon>
        <taxon>Pseudomonadati</taxon>
        <taxon>Bdellovibrionota</taxon>
        <taxon>Oligoflexia</taxon>
        <taxon>Silvanigrellales</taxon>
        <taxon>Silvanigrellaceae</taxon>
        <taxon>Fluviispira</taxon>
    </lineage>
</organism>
<dbReference type="InterPro" id="IPR018510">
    <property type="entry name" value="DAP_epimerase_AS"/>
</dbReference>
<dbReference type="GO" id="GO:0009089">
    <property type="term" value="P:lysine biosynthetic process via diaminopimelate"/>
    <property type="evidence" value="ECO:0007669"/>
    <property type="project" value="UniProtKB-UniPathway"/>
</dbReference>
<dbReference type="UniPathway" id="UPA00034">
    <property type="reaction ID" value="UER00025"/>
</dbReference>
<keyword evidence="5" id="KW-0457">Lysine biosynthesis</keyword>
<accession>A0A833JFD1</accession>
<dbReference type="Pfam" id="PF01678">
    <property type="entry name" value="DAP_epimerase"/>
    <property type="match status" value="1"/>
</dbReference>
<evidence type="ECO:0000256" key="5">
    <source>
        <dbReference type="ARBA" id="ARBA00023154"/>
    </source>
</evidence>